<protein>
    <recommendedName>
        <fullName evidence="1">Reverse transcriptase domain-containing protein</fullName>
    </recommendedName>
</protein>
<dbReference type="STRING" id="1858805.M5G087"/>
<dbReference type="InterPro" id="IPR000477">
    <property type="entry name" value="RT_dom"/>
</dbReference>
<dbReference type="OrthoDB" id="1750432at2759"/>
<evidence type="ECO:0000259" key="1">
    <source>
        <dbReference type="Pfam" id="PF00078"/>
    </source>
</evidence>
<dbReference type="HOGENOM" id="CLU_2460711_0_0_1"/>
<accession>M5G087</accession>
<organism evidence="2 3">
    <name type="scientific">Dacryopinax primogenitus (strain DJM 731)</name>
    <name type="common">Brown rot fungus</name>
    <dbReference type="NCBI Taxonomy" id="1858805"/>
    <lineage>
        <taxon>Eukaryota</taxon>
        <taxon>Fungi</taxon>
        <taxon>Dikarya</taxon>
        <taxon>Basidiomycota</taxon>
        <taxon>Agaricomycotina</taxon>
        <taxon>Dacrymycetes</taxon>
        <taxon>Dacrymycetales</taxon>
        <taxon>Dacrymycetaceae</taxon>
        <taxon>Dacryopinax</taxon>
    </lineage>
</organism>
<dbReference type="InterPro" id="IPR043128">
    <property type="entry name" value="Rev_trsase/Diguanyl_cyclase"/>
</dbReference>
<dbReference type="PANTHER" id="PTHR33064:SF37">
    <property type="entry name" value="RIBONUCLEASE H"/>
    <property type="match status" value="1"/>
</dbReference>
<dbReference type="InterPro" id="IPR043502">
    <property type="entry name" value="DNA/RNA_pol_sf"/>
</dbReference>
<gene>
    <name evidence="2" type="ORF">DACRYDRAFT_52840</name>
</gene>
<dbReference type="AlphaFoldDB" id="M5G087"/>
<dbReference type="Gene3D" id="3.30.70.270">
    <property type="match status" value="1"/>
</dbReference>
<name>M5G087_DACPD</name>
<dbReference type="SUPFAM" id="SSF56672">
    <property type="entry name" value="DNA/RNA polymerases"/>
    <property type="match status" value="1"/>
</dbReference>
<dbReference type="InterPro" id="IPR051320">
    <property type="entry name" value="Viral_Replic_Matur_Polypro"/>
</dbReference>
<evidence type="ECO:0000313" key="2">
    <source>
        <dbReference type="EMBL" id="EJU01565.1"/>
    </source>
</evidence>
<sequence>MRKVVCYLDDIFVIGPTLSEATVNLRIVFDILRKEKLYLSADKVDLLSPRIECLGHKIMDEGVYADDDKMSVIQNAKFPKDAQGMQCFL</sequence>
<keyword evidence="3" id="KW-1185">Reference proteome</keyword>
<dbReference type="GeneID" id="63690194"/>
<evidence type="ECO:0000313" key="3">
    <source>
        <dbReference type="Proteomes" id="UP000030653"/>
    </source>
</evidence>
<feature type="domain" description="Reverse transcriptase" evidence="1">
    <location>
        <begin position="3"/>
        <end position="58"/>
    </location>
</feature>
<dbReference type="Pfam" id="PF00078">
    <property type="entry name" value="RVT_1"/>
    <property type="match status" value="1"/>
</dbReference>
<reference evidence="2 3" key="1">
    <citation type="journal article" date="2012" name="Science">
        <title>The Paleozoic origin of enzymatic lignin decomposition reconstructed from 31 fungal genomes.</title>
        <authorList>
            <person name="Floudas D."/>
            <person name="Binder M."/>
            <person name="Riley R."/>
            <person name="Barry K."/>
            <person name="Blanchette R.A."/>
            <person name="Henrissat B."/>
            <person name="Martinez A.T."/>
            <person name="Otillar R."/>
            <person name="Spatafora J.W."/>
            <person name="Yadav J.S."/>
            <person name="Aerts A."/>
            <person name="Benoit I."/>
            <person name="Boyd A."/>
            <person name="Carlson A."/>
            <person name="Copeland A."/>
            <person name="Coutinho P.M."/>
            <person name="de Vries R.P."/>
            <person name="Ferreira P."/>
            <person name="Findley K."/>
            <person name="Foster B."/>
            <person name="Gaskell J."/>
            <person name="Glotzer D."/>
            <person name="Gorecki P."/>
            <person name="Heitman J."/>
            <person name="Hesse C."/>
            <person name="Hori C."/>
            <person name="Igarashi K."/>
            <person name="Jurgens J.A."/>
            <person name="Kallen N."/>
            <person name="Kersten P."/>
            <person name="Kohler A."/>
            <person name="Kuees U."/>
            <person name="Kumar T.K.A."/>
            <person name="Kuo A."/>
            <person name="LaButti K."/>
            <person name="Larrondo L.F."/>
            <person name="Lindquist E."/>
            <person name="Ling A."/>
            <person name="Lombard V."/>
            <person name="Lucas S."/>
            <person name="Lundell T."/>
            <person name="Martin R."/>
            <person name="McLaughlin D.J."/>
            <person name="Morgenstern I."/>
            <person name="Morin E."/>
            <person name="Murat C."/>
            <person name="Nagy L.G."/>
            <person name="Nolan M."/>
            <person name="Ohm R.A."/>
            <person name="Patyshakuliyeva A."/>
            <person name="Rokas A."/>
            <person name="Ruiz-Duenas F.J."/>
            <person name="Sabat G."/>
            <person name="Salamov A."/>
            <person name="Samejima M."/>
            <person name="Schmutz J."/>
            <person name="Slot J.C."/>
            <person name="St John F."/>
            <person name="Stenlid J."/>
            <person name="Sun H."/>
            <person name="Sun S."/>
            <person name="Syed K."/>
            <person name="Tsang A."/>
            <person name="Wiebenga A."/>
            <person name="Young D."/>
            <person name="Pisabarro A."/>
            <person name="Eastwood D.C."/>
            <person name="Martin F."/>
            <person name="Cullen D."/>
            <person name="Grigoriev I.V."/>
            <person name="Hibbett D.S."/>
        </authorList>
    </citation>
    <scope>NUCLEOTIDE SEQUENCE [LARGE SCALE GENOMIC DNA]</scope>
    <source>
        <strain evidence="2 3">DJM-731 SS1</strain>
    </source>
</reference>
<feature type="non-terminal residue" evidence="2">
    <location>
        <position position="89"/>
    </location>
</feature>
<dbReference type="RefSeq" id="XP_040628462.1">
    <property type="nucleotide sequence ID" value="XM_040775132.1"/>
</dbReference>
<dbReference type="PANTHER" id="PTHR33064">
    <property type="entry name" value="POL PROTEIN"/>
    <property type="match status" value="1"/>
</dbReference>
<dbReference type="EMBL" id="JH795864">
    <property type="protein sequence ID" value="EJU01565.1"/>
    <property type="molecule type" value="Genomic_DNA"/>
</dbReference>
<dbReference type="Proteomes" id="UP000030653">
    <property type="component" value="Unassembled WGS sequence"/>
</dbReference>
<proteinExistence type="predicted"/>